<proteinExistence type="predicted"/>
<organism evidence="3 4">
    <name type="scientific">Ceraceosorus bombacis</name>
    <dbReference type="NCBI Taxonomy" id="401625"/>
    <lineage>
        <taxon>Eukaryota</taxon>
        <taxon>Fungi</taxon>
        <taxon>Dikarya</taxon>
        <taxon>Basidiomycota</taxon>
        <taxon>Ustilaginomycotina</taxon>
        <taxon>Exobasidiomycetes</taxon>
        <taxon>Ceraceosorales</taxon>
        <taxon>Ceraceosoraceae</taxon>
        <taxon>Ceraceosorus</taxon>
    </lineage>
</organism>
<name>A0A0N7LA84_9BASI</name>
<evidence type="ECO:0000313" key="4">
    <source>
        <dbReference type="Proteomes" id="UP000054845"/>
    </source>
</evidence>
<reference evidence="3 4" key="1">
    <citation type="submission" date="2014-09" db="EMBL/GenBank/DDBJ databases">
        <authorList>
            <person name="Magalhaes I.L.F."/>
            <person name="Oliveira U."/>
            <person name="Santos F.R."/>
            <person name="Vidigal T.H.D.A."/>
            <person name="Brescovit A.D."/>
            <person name="Santos A.J."/>
        </authorList>
    </citation>
    <scope>NUCLEOTIDE SEQUENCE [LARGE SCALE GENOMIC DNA]</scope>
</reference>
<feature type="region of interest" description="Disordered" evidence="1">
    <location>
        <begin position="247"/>
        <end position="292"/>
    </location>
</feature>
<feature type="compositionally biased region" description="Polar residues" evidence="1">
    <location>
        <begin position="184"/>
        <end position="193"/>
    </location>
</feature>
<sequence>MAHRVFVSLCIAVLLMSGVLSANQQSLASLAFLRARRSFEEGIIEEAVRVLLAYGQDAARQETFAASTRVPAHAQEAEVLSRQMGAMAIESGPTTHPEQTREAQSMRYHSKESKHNYDERLQSARSNLLLNGPGTLRRQRGATSIGKLAEYTHQLAKAQKAGHEKRLARVNGHARRRFEKAVLRTSSAQSQKLRQSRSDKEAVLAKAHSGEIGKMRWRSLIHRLQLQRQTKTNSPEGKHPYRVDVVGQQKASPHSGVVHTTRGPLDVEPMDADSKGSSDEDDLGLGGLRLQR</sequence>
<feature type="region of interest" description="Disordered" evidence="1">
    <location>
        <begin position="183"/>
        <end position="202"/>
    </location>
</feature>
<keyword evidence="4" id="KW-1185">Reference proteome</keyword>
<evidence type="ECO:0000256" key="1">
    <source>
        <dbReference type="SAM" id="MobiDB-lite"/>
    </source>
</evidence>
<dbReference type="AlphaFoldDB" id="A0A0N7LA84"/>
<dbReference type="EMBL" id="CCYA01000272">
    <property type="protein sequence ID" value="CEH15874.1"/>
    <property type="molecule type" value="Genomic_DNA"/>
</dbReference>
<evidence type="ECO:0000313" key="3">
    <source>
        <dbReference type="EMBL" id="CEH15874.1"/>
    </source>
</evidence>
<feature type="chain" id="PRO_5006015206" evidence="2">
    <location>
        <begin position="22"/>
        <end position="292"/>
    </location>
</feature>
<keyword evidence="2" id="KW-0732">Signal</keyword>
<dbReference type="Proteomes" id="UP000054845">
    <property type="component" value="Unassembled WGS sequence"/>
</dbReference>
<feature type="signal peptide" evidence="2">
    <location>
        <begin position="1"/>
        <end position="21"/>
    </location>
</feature>
<evidence type="ECO:0000256" key="2">
    <source>
        <dbReference type="SAM" id="SignalP"/>
    </source>
</evidence>
<protein>
    <submittedName>
        <fullName evidence="3">Uncharacterized protein</fullName>
    </submittedName>
</protein>
<accession>A0A0N7LA84</accession>